<dbReference type="SMART" id="SM00717">
    <property type="entry name" value="SANT"/>
    <property type="match status" value="2"/>
</dbReference>
<dbReference type="Gene3D" id="1.10.10.60">
    <property type="entry name" value="Homeodomain-like"/>
    <property type="match status" value="2"/>
</dbReference>
<dbReference type="PROSITE" id="PS51294">
    <property type="entry name" value="HTH_MYB"/>
    <property type="match status" value="2"/>
</dbReference>
<dbReference type="CDD" id="cd00167">
    <property type="entry name" value="SANT"/>
    <property type="match status" value="2"/>
</dbReference>
<keyword evidence="3" id="KW-0805">Transcription regulation</keyword>
<accession>A0A0J8B220</accession>
<keyword evidence="6" id="KW-0539">Nucleus</keyword>
<evidence type="ECO:0000259" key="9">
    <source>
        <dbReference type="PROSITE" id="PS51294"/>
    </source>
</evidence>
<feature type="domain" description="HTH myb-type" evidence="9">
    <location>
        <begin position="9"/>
        <end position="62"/>
    </location>
</feature>
<evidence type="ECO:0000256" key="2">
    <source>
        <dbReference type="ARBA" id="ARBA00022737"/>
    </source>
</evidence>
<dbReference type="PANTHER" id="PTHR48000:SF74">
    <property type="entry name" value="TRANSCRIPTION FACTOR RAX2-LIKE"/>
    <property type="match status" value="1"/>
</dbReference>
<feature type="domain" description="HTH myb-type" evidence="9">
    <location>
        <begin position="63"/>
        <end position="117"/>
    </location>
</feature>
<dbReference type="OrthoDB" id="2143914at2759"/>
<dbReference type="PANTHER" id="PTHR48000">
    <property type="entry name" value="OS09G0431300 PROTEIN"/>
    <property type="match status" value="1"/>
</dbReference>
<sequence>MGRAPCCDKANVKRGPWSPEEDATLKNYLHKHGTGGNWISLPQRAGLKRCGKSCRLRWLNYLRPDIKHGSFTEEEDNIIISLFYKMGSRWSVIAANLPGRTDNDVKNHWNTKLKKKLFGGSNNINKFNPSSIPKIDVSFTYNHNHNHINNNNVFNNNNPSIFQANPSSSNPTPSPSPSPTPSYIDNTNHNFNHHHQSYVPITSFSSLLAQCSTTTTSPMSMMPNFASLSNMDHSIEFIQSSPSRYSLHQSSPTGLAVQENVAHPEELSSVSAGSSSAMYGSSLEDDPFFAELGFGLIQEVMMNPNCSTYGDQEDIKPQGLGQSVAN</sequence>
<dbReference type="PROSITE" id="PS50090">
    <property type="entry name" value="MYB_LIKE"/>
    <property type="match status" value="2"/>
</dbReference>
<dbReference type="GO" id="GO:0005634">
    <property type="term" value="C:nucleus"/>
    <property type="evidence" value="ECO:0007669"/>
    <property type="project" value="UniProtKB-SubCell"/>
</dbReference>
<dbReference type="AlphaFoldDB" id="A0A0J8B220"/>
<evidence type="ECO:0000256" key="7">
    <source>
        <dbReference type="SAM" id="MobiDB-lite"/>
    </source>
</evidence>
<dbReference type="eggNOG" id="KOG0048">
    <property type="taxonomic scope" value="Eukaryota"/>
</dbReference>
<evidence type="ECO:0000256" key="4">
    <source>
        <dbReference type="ARBA" id="ARBA00023125"/>
    </source>
</evidence>
<evidence type="ECO:0000256" key="3">
    <source>
        <dbReference type="ARBA" id="ARBA00023015"/>
    </source>
</evidence>
<feature type="domain" description="Myb-like" evidence="8">
    <location>
        <begin position="9"/>
        <end position="62"/>
    </location>
</feature>
<organism evidence="10 11">
    <name type="scientific">Beta vulgaris subsp. vulgaris</name>
    <name type="common">Beet</name>
    <dbReference type="NCBI Taxonomy" id="3555"/>
    <lineage>
        <taxon>Eukaryota</taxon>
        <taxon>Viridiplantae</taxon>
        <taxon>Streptophyta</taxon>
        <taxon>Embryophyta</taxon>
        <taxon>Tracheophyta</taxon>
        <taxon>Spermatophyta</taxon>
        <taxon>Magnoliopsida</taxon>
        <taxon>eudicotyledons</taxon>
        <taxon>Gunneridae</taxon>
        <taxon>Pentapetalae</taxon>
        <taxon>Caryophyllales</taxon>
        <taxon>Chenopodiaceae</taxon>
        <taxon>Betoideae</taxon>
        <taxon>Beta</taxon>
    </lineage>
</organism>
<dbReference type="GO" id="GO:0003677">
    <property type="term" value="F:DNA binding"/>
    <property type="evidence" value="ECO:0007669"/>
    <property type="project" value="UniProtKB-KW"/>
</dbReference>
<dbReference type="InterPro" id="IPR001005">
    <property type="entry name" value="SANT/Myb"/>
</dbReference>
<feature type="region of interest" description="Disordered" evidence="7">
    <location>
        <begin position="150"/>
        <end position="191"/>
    </location>
</feature>
<keyword evidence="11" id="KW-1185">Reference proteome</keyword>
<dbReference type="Gramene" id="KMS95011">
    <property type="protein sequence ID" value="KMS95011"/>
    <property type="gene ID" value="BVRB_013250"/>
</dbReference>
<dbReference type="Pfam" id="PF00249">
    <property type="entry name" value="Myb_DNA-binding"/>
    <property type="match status" value="2"/>
</dbReference>
<keyword evidence="4" id="KW-0238">DNA-binding</keyword>
<keyword evidence="5" id="KW-0804">Transcription</keyword>
<evidence type="ECO:0000256" key="1">
    <source>
        <dbReference type="ARBA" id="ARBA00004123"/>
    </source>
</evidence>
<dbReference type="InterPro" id="IPR009057">
    <property type="entry name" value="Homeodomain-like_sf"/>
</dbReference>
<dbReference type="KEGG" id="bvg:104884943"/>
<evidence type="ECO:0000256" key="5">
    <source>
        <dbReference type="ARBA" id="ARBA00023163"/>
    </source>
</evidence>
<dbReference type="InterPro" id="IPR017930">
    <property type="entry name" value="Myb_dom"/>
</dbReference>
<reference evidence="10 11" key="1">
    <citation type="journal article" date="2014" name="Nature">
        <title>The genome of the recently domesticated crop plant sugar beet (Beta vulgaris).</title>
        <authorList>
            <person name="Dohm J.C."/>
            <person name="Minoche A.E."/>
            <person name="Holtgrawe D."/>
            <person name="Capella-Gutierrez S."/>
            <person name="Zakrzewski F."/>
            <person name="Tafer H."/>
            <person name="Rupp O."/>
            <person name="Sorensen T.R."/>
            <person name="Stracke R."/>
            <person name="Reinhardt R."/>
            <person name="Goesmann A."/>
            <person name="Kraft T."/>
            <person name="Schulz B."/>
            <person name="Stadler P.F."/>
            <person name="Schmidt T."/>
            <person name="Gabaldon T."/>
            <person name="Lehrach H."/>
            <person name="Weisshaar B."/>
            <person name="Himmelbauer H."/>
        </authorList>
    </citation>
    <scope>NUCLEOTIDE SEQUENCE [LARGE SCALE GENOMIC DNA]</scope>
    <source>
        <tissue evidence="10">Taproot</tissue>
    </source>
</reference>
<name>A0A0J8B220_BETVV</name>
<protein>
    <submittedName>
        <fullName evidence="10">Uncharacterized protein</fullName>
    </submittedName>
</protein>
<proteinExistence type="predicted"/>
<dbReference type="Proteomes" id="UP000035740">
    <property type="component" value="Unassembled WGS sequence"/>
</dbReference>
<dbReference type="EMBL" id="KQ090601">
    <property type="protein sequence ID" value="KMS95011.1"/>
    <property type="molecule type" value="Genomic_DNA"/>
</dbReference>
<evidence type="ECO:0000259" key="8">
    <source>
        <dbReference type="PROSITE" id="PS50090"/>
    </source>
</evidence>
<keyword evidence="2" id="KW-0677">Repeat</keyword>
<evidence type="ECO:0000256" key="6">
    <source>
        <dbReference type="ARBA" id="ARBA00023242"/>
    </source>
</evidence>
<comment type="subcellular location">
    <subcellularLocation>
        <location evidence="1">Nucleus</location>
    </subcellularLocation>
</comment>
<dbReference type="FunFam" id="1.10.10.60:FF:000015">
    <property type="entry name" value="Transcription factor RAX3"/>
    <property type="match status" value="1"/>
</dbReference>
<evidence type="ECO:0000313" key="10">
    <source>
        <dbReference type="EMBL" id="KMS95011.1"/>
    </source>
</evidence>
<gene>
    <name evidence="10" type="ORF">BVRB_013250</name>
</gene>
<feature type="domain" description="Myb-like" evidence="8">
    <location>
        <begin position="63"/>
        <end position="113"/>
    </location>
</feature>
<evidence type="ECO:0000313" key="11">
    <source>
        <dbReference type="Proteomes" id="UP000035740"/>
    </source>
</evidence>
<dbReference type="SUPFAM" id="SSF46689">
    <property type="entry name" value="Homeodomain-like"/>
    <property type="match status" value="1"/>
</dbReference>